<evidence type="ECO:0000313" key="2">
    <source>
        <dbReference type="Proteomes" id="UP000055060"/>
    </source>
</evidence>
<keyword evidence="2" id="KW-1185">Reference proteome</keyword>
<dbReference type="EMBL" id="DF967972">
    <property type="protein sequence ID" value="GAP14811.1"/>
    <property type="molecule type" value="Genomic_DNA"/>
</dbReference>
<reference evidence="1" key="1">
    <citation type="submission" date="2015-07" db="EMBL/GenBank/DDBJ databases">
        <title>Draft Genome Sequences of Anaerolinea thermolimosa IMO-1, Bellilinea caldifistulae GOMI-1, Leptolinea tardivitalis YMTK-2, Levilinea saccharolytica KIBI-1,Longilinea arvoryzae KOME-1, Previously Described as Members of the Anaerolineaceae (Chloroflexi).</title>
        <authorList>
            <person name="Sekiguchi Y."/>
            <person name="Ohashi A."/>
            <person name="Matsuura N."/>
            <person name="Tourlousse M.D."/>
        </authorList>
    </citation>
    <scope>NUCLEOTIDE SEQUENCE [LARGE SCALE GENOMIC DNA]</scope>
    <source>
        <strain evidence="1">KOME-1</strain>
    </source>
</reference>
<dbReference type="GO" id="GO:0016740">
    <property type="term" value="F:transferase activity"/>
    <property type="evidence" value="ECO:0007669"/>
    <property type="project" value="UniProtKB-KW"/>
</dbReference>
<gene>
    <name evidence="1" type="ORF">LARV_02587</name>
</gene>
<dbReference type="Gene3D" id="3.40.50.2000">
    <property type="entry name" value="Glycogen Phosphorylase B"/>
    <property type="match status" value="1"/>
</dbReference>
<organism evidence="1">
    <name type="scientific">Longilinea arvoryzae</name>
    <dbReference type="NCBI Taxonomy" id="360412"/>
    <lineage>
        <taxon>Bacteria</taxon>
        <taxon>Bacillati</taxon>
        <taxon>Chloroflexota</taxon>
        <taxon>Anaerolineae</taxon>
        <taxon>Anaerolineales</taxon>
        <taxon>Anaerolineaceae</taxon>
        <taxon>Longilinea</taxon>
    </lineage>
</organism>
<protein>
    <submittedName>
        <fullName evidence="1">UDP-N-acetylglucosamine:LPS N-acetylglucosamine transferase</fullName>
    </submittedName>
</protein>
<dbReference type="Proteomes" id="UP000055060">
    <property type="component" value="Unassembled WGS sequence"/>
</dbReference>
<name>A0A0S7BLF3_9CHLR</name>
<dbReference type="STRING" id="360412.LARV_02587"/>
<dbReference type="InterPro" id="IPR053205">
    <property type="entry name" value="GHMP_kinase_L-arabinokinase"/>
</dbReference>
<dbReference type="AlphaFoldDB" id="A0A0S7BLF3"/>
<sequence>MKPIHSLSRESQISIAYFISPHGFGHAARASAVIEAIQTLRPDVHFHLFTTVPEWFFRNISNSNWTYHSMRCDIGLVQKSALREDVDATLRELGKFLPFSEAQLQALVDGVRSSGCKLVLCDIAPLGLAVAKKAGLPSVLIENFTWDWIYAGYPAYRRPFQPFIDYLAAVFQSASRHVRTQPFCESSPADLVTRPVSRKPRAGRAETRKRLGIGLDQKAVLITMGGIPDRLDVDALKSAYPKITFVVPGGSDAEQRTANLILLPHEHAYFHPDLVAASDAVLGKVGYSTIAEVYWAGVPFAYVSRQDFRESPPLTEFIRAHIPGFEIEQAQFENGAWQRRIGELLEISGVTRDGENGADQISNDLVRLNFLS</sequence>
<dbReference type="SUPFAM" id="SSF53756">
    <property type="entry name" value="UDP-Glycosyltransferase/glycogen phosphorylase"/>
    <property type="match status" value="1"/>
</dbReference>
<evidence type="ECO:0000313" key="1">
    <source>
        <dbReference type="EMBL" id="GAP14811.1"/>
    </source>
</evidence>
<dbReference type="PANTHER" id="PTHR38134:SF2">
    <property type="entry name" value="GALACTOKINASE"/>
    <property type="match status" value="1"/>
</dbReference>
<dbReference type="PANTHER" id="PTHR38134">
    <property type="entry name" value="SLR1395 PROTEIN"/>
    <property type="match status" value="1"/>
</dbReference>
<accession>A0A0S7BLF3</accession>
<keyword evidence="1" id="KW-0808">Transferase</keyword>
<proteinExistence type="predicted"/>